<proteinExistence type="predicted"/>
<dbReference type="NCBIfam" id="TIGR00696">
    <property type="entry name" value="wecG_tagA_cpsF"/>
    <property type="match status" value="1"/>
</dbReference>
<keyword evidence="2" id="KW-0808">Transferase</keyword>
<dbReference type="PANTHER" id="PTHR34136:SF1">
    <property type="entry name" value="UDP-N-ACETYL-D-MANNOSAMINURONIC ACID TRANSFERASE"/>
    <property type="match status" value="1"/>
</dbReference>
<dbReference type="EMBL" id="MGFR01000002">
    <property type="protein sequence ID" value="OGM09887.1"/>
    <property type="molecule type" value="Genomic_DNA"/>
</dbReference>
<sequence>MRKYGKILTTDLNSTSKEKVLAFVRDSLARGYKFWISTPNSEIILQAEKDFGLHKALQNSDLAIPDTIGVGLAARFLGLGEINIIKGRELFMEIIKLASKKGWKVFLLGGGPDIAKVAGLNLRKSFKKVRIAYNEGPRLNAAGEPVSQTDVGLEKKAIAEINEFAPQILFVAFGAPKQEKWVVRNLKRLNIGGAMVVGGTLDYVAGKAPLPPKGLEKSFEWLWRLVTQPARAPRIIRATIVFPWRVFLSKWNKA</sequence>
<dbReference type="AlphaFoldDB" id="A0A1F7X4F2"/>
<reference evidence="3 4" key="1">
    <citation type="journal article" date="2016" name="Nat. Commun.">
        <title>Thousands of microbial genomes shed light on interconnected biogeochemical processes in an aquifer system.</title>
        <authorList>
            <person name="Anantharaman K."/>
            <person name="Brown C.T."/>
            <person name="Hug L.A."/>
            <person name="Sharon I."/>
            <person name="Castelle C.J."/>
            <person name="Probst A.J."/>
            <person name="Thomas B.C."/>
            <person name="Singh A."/>
            <person name="Wilkins M.J."/>
            <person name="Karaoz U."/>
            <person name="Brodie E.L."/>
            <person name="Williams K.H."/>
            <person name="Hubbard S.S."/>
            <person name="Banfield J.F."/>
        </authorList>
    </citation>
    <scope>NUCLEOTIDE SEQUENCE [LARGE SCALE GENOMIC DNA]</scope>
</reference>
<dbReference type="Proteomes" id="UP000176778">
    <property type="component" value="Unassembled WGS sequence"/>
</dbReference>
<dbReference type="GO" id="GO:0016758">
    <property type="term" value="F:hexosyltransferase activity"/>
    <property type="evidence" value="ECO:0007669"/>
    <property type="project" value="TreeGrafter"/>
</dbReference>
<dbReference type="InterPro" id="IPR004629">
    <property type="entry name" value="WecG_TagA_CpsF"/>
</dbReference>
<protein>
    <recommendedName>
        <fullName evidence="5">Glycosyltransferase</fullName>
    </recommendedName>
</protein>
<gene>
    <name evidence="3" type="ORF">A2Y68_00470</name>
</gene>
<accession>A0A1F7X4F2</accession>
<dbReference type="STRING" id="1802479.A2Y68_00470"/>
<dbReference type="CDD" id="cd06533">
    <property type="entry name" value="Glyco_transf_WecG_TagA"/>
    <property type="match status" value="1"/>
</dbReference>
<organism evidence="3 4">
    <name type="scientific">Candidatus Woesebacteria bacterium RBG_13_46_13</name>
    <dbReference type="NCBI Taxonomy" id="1802479"/>
    <lineage>
        <taxon>Bacteria</taxon>
        <taxon>Candidatus Woeseibacteriota</taxon>
    </lineage>
</organism>
<comment type="caution">
    <text evidence="3">The sequence shown here is derived from an EMBL/GenBank/DDBJ whole genome shotgun (WGS) entry which is preliminary data.</text>
</comment>
<dbReference type="PANTHER" id="PTHR34136">
    <property type="match status" value="1"/>
</dbReference>
<evidence type="ECO:0000256" key="2">
    <source>
        <dbReference type="ARBA" id="ARBA00022679"/>
    </source>
</evidence>
<keyword evidence="1" id="KW-0328">Glycosyltransferase</keyword>
<dbReference type="Pfam" id="PF03808">
    <property type="entry name" value="Glyco_tran_WecG"/>
    <property type="match status" value="1"/>
</dbReference>
<evidence type="ECO:0008006" key="5">
    <source>
        <dbReference type="Google" id="ProtNLM"/>
    </source>
</evidence>
<evidence type="ECO:0000313" key="4">
    <source>
        <dbReference type="Proteomes" id="UP000176778"/>
    </source>
</evidence>
<name>A0A1F7X4F2_9BACT</name>
<evidence type="ECO:0000313" key="3">
    <source>
        <dbReference type="EMBL" id="OGM09887.1"/>
    </source>
</evidence>
<evidence type="ECO:0000256" key="1">
    <source>
        <dbReference type="ARBA" id="ARBA00022676"/>
    </source>
</evidence>